<feature type="transmembrane region" description="Helical" evidence="1">
    <location>
        <begin position="401"/>
        <end position="421"/>
    </location>
</feature>
<evidence type="ECO:0000256" key="1">
    <source>
        <dbReference type="SAM" id="Phobius"/>
    </source>
</evidence>
<evidence type="ECO:0000313" key="3">
    <source>
        <dbReference type="Proteomes" id="UP000293398"/>
    </source>
</evidence>
<dbReference type="OrthoDB" id="8914130at2"/>
<evidence type="ECO:0008006" key="4">
    <source>
        <dbReference type="Google" id="ProtNLM"/>
    </source>
</evidence>
<accession>A0A4Q7VRN8</accession>
<name>A0A4Q7VRN8_9BURK</name>
<gene>
    <name evidence="2" type="ORF">EV681_0891</name>
</gene>
<keyword evidence="3" id="KW-1185">Reference proteome</keyword>
<sequence length="428" mass="48834">MIKTPFPGKPLHWCDLIPVLGFIVCALAFYPGIMTPDTLDQLAQANAQSFNDWHPPMMAWLWSGLNRVFPASSGFLFFDLFLLWFGLYCINRRVDHRYAPFVYVLGFLPFVINLSGVIWKDVATAYALMWATIVLLHPPSRGRFALFSLFIFVAIGIRYNSLFSCLPLIVAYFWQQFANRQLSYKWARVLALSCVFFIAQLTCLNLFNYHFLNTTKGTPQIVIMVDDLAYMSTQRGHSLVPGVDLATVTRSSQVSVSDNIFRYSHVLDYEAVKASWKAAVSDHPWMYLQFRGKVFLRFLGFSLAPPFQLDKPSYGYWLDSSYQSSQTNGIRQMLGQYVKTLAVLAPVFFTGVFWLAVAAVTFCLSLASRLPHRTVTLALSLSAGINLMSYLLVANAPFFRYYYWSIVADSLAIFLLLLGFFRQRRQMA</sequence>
<keyword evidence="1" id="KW-0812">Transmembrane</keyword>
<keyword evidence="1" id="KW-0472">Membrane</keyword>
<dbReference type="RefSeq" id="WP_128396093.1">
    <property type="nucleotide sequence ID" value="NZ_SHKO01000001.1"/>
</dbReference>
<protein>
    <recommendedName>
        <fullName evidence="4">Dolichyl-phosphate-mannose-protein mannosyltransferase</fullName>
    </recommendedName>
</protein>
<feature type="transmembrane region" description="Helical" evidence="1">
    <location>
        <begin position="101"/>
        <end position="119"/>
    </location>
</feature>
<dbReference type="Proteomes" id="UP000293398">
    <property type="component" value="Unassembled WGS sequence"/>
</dbReference>
<feature type="transmembrane region" description="Helical" evidence="1">
    <location>
        <begin position="343"/>
        <end position="367"/>
    </location>
</feature>
<keyword evidence="1" id="KW-1133">Transmembrane helix</keyword>
<feature type="transmembrane region" description="Helical" evidence="1">
    <location>
        <begin position="68"/>
        <end position="89"/>
    </location>
</feature>
<evidence type="ECO:0000313" key="2">
    <source>
        <dbReference type="EMBL" id="RZT99109.1"/>
    </source>
</evidence>
<feature type="transmembrane region" description="Helical" evidence="1">
    <location>
        <begin position="374"/>
        <end position="395"/>
    </location>
</feature>
<proteinExistence type="predicted"/>
<feature type="transmembrane region" description="Helical" evidence="1">
    <location>
        <begin position="144"/>
        <end position="174"/>
    </location>
</feature>
<feature type="transmembrane region" description="Helical" evidence="1">
    <location>
        <begin position="186"/>
        <end position="207"/>
    </location>
</feature>
<organism evidence="2 3">
    <name type="scientific">Advenella incenata</name>
    <dbReference type="NCBI Taxonomy" id="267800"/>
    <lineage>
        <taxon>Bacteria</taxon>
        <taxon>Pseudomonadati</taxon>
        <taxon>Pseudomonadota</taxon>
        <taxon>Betaproteobacteria</taxon>
        <taxon>Burkholderiales</taxon>
        <taxon>Alcaligenaceae</taxon>
    </lineage>
</organism>
<reference evidence="2 3" key="1">
    <citation type="submission" date="2019-02" db="EMBL/GenBank/DDBJ databases">
        <title>Genomic Encyclopedia of Type Strains, Phase IV (KMG-IV): sequencing the most valuable type-strain genomes for metagenomic binning, comparative biology and taxonomic classification.</title>
        <authorList>
            <person name="Goeker M."/>
        </authorList>
    </citation>
    <scope>NUCLEOTIDE SEQUENCE [LARGE SCALE GENOMIC DNA]</scope>
    <source>
        <strain evidence="2 3">DSM 23814</strain>
    </source>
</reference>
<comment type="caution">
    <text evidence="2">The sequence shown here is derived from an EMBL/GenBank/DDBJ whole genome shotgun (WGS) entry which is preliminary data.</text>
</comment>
<dbReference type="AlphaFoldDB" id="A0A4Q7VRN8"/>
<dbReference type="EMBL" id="SHKO01000001">
    <property type="protein sequence ID" value="RZT99109.1"/>
    <property type="molecule type" value="Genomic_DNA"/>
</dbReference>
<feature type="transmembrane region" description="Helical" evidence="1">
    <location>
        <begin position="12"/>
        <end position="33"/>
    </location>
</feature>